<comment type="caution">
    <text evidence="1">The sequence shown here is derived from an EMBL/GenBank/DDBJ whole genome shotgun (WGS) entry which is preliminary data.</text>
</comment>
<sequence>MWSCKTESFALMINYILPADVVTEKSNGTFACDFKHFTESIDRSLIDGSEMRNSQFILMVLIQLLAQLFRSLSGIFTKSSDNLIKFSYTELSYGKVKGAIFYLKATLSTISQTVLMYGCSIFVKFV</sequence>
<dbReference type="KEGG" id="ssao:94295156"/>
<dbReference type="EMBL" id="AUWU02000001">
    <property type="protein sequence ID" value="KAH0577779.1"/>
    <property type="molecule type" value="Genomic_DNA"/>
</dbReference>
<keyword evidence="2" id="KW-1185">Reference proteome</keyword>
<dbReference type="GeneID" id="94295156"/>
<evidence type="ECO:0000313" key="1">
    <source>
        <dbReference type="EMBL" id="KAH0577779.1"/>
    </source>
</evidence>
<dbReference type="AlphaFoldDB" id="A0A9P8M0T6"/>
<dbReference type="Proteomes" id="UP000018208">
    <property type="component" value="Unassembled WGS sequence"/>
</dbReference>
<name>A0A9P8M0T6_9EUKA</name>
<proteinExistence type="predicted"/>
<protein>
    <submittedName>
        <fullName evidence="1">Uncharacterized protein</fullName>
    </submittedName>
</protein>
<evidence type="ECO:0000313" key="2">
    <source>
        <dbReference type="Proteomes" id="UP000018208"/>
    </source>
</evidence>
<dbReference type="RefSeq" id="XP_067768552.1">
    <property type="nucleotide sequence ID" value="XM_067905070.1"/>
</dbReference>
<organism evidence="1 2">
    <name type="scientific">Spironucleus salmonicida</name>
    <dbReference type="NCBI Taxonomy" id="348837"/>
    <lineage>
        <taxon>Eukaryota</taxon>
        <taxon>Metamonada</taxon>
        <taxon>Diplomonadida</taxon>
        <taxon>Hexamitidae</taxon>
        <taxon>Hexamitinae</taxon>
        <taxon>Spironucleus</taxon>
    </lineage>
</organism>
<gene>
    <name evidence="1" type="ORF">SS50377_21133</name>
</gene>
<accession>A0A9P8M0T6</accession>
<reference evidence="1 2" key="1">
    <citation type="journal article" date="2014" name="PLoS Genet.">
        <title>The Genome of Spironucleus salmonicida Highlights a Fish Pathogen Adapted to Fluctuating Environments.</title>
        <authorList>
            <person name="Xu F."/>
            <person name="Jerlstrom-Hultqvist J."/>
            <person name="Einarsson E."/>
            <person name="Astvaldsson A."/>
            <person name="Svard S.G."/>
            <person name="Andersson J.O."/>
        </authorList>
    </citation>
    <scope>NUCLEOTIDE SEQUENCE [LARGE SCALE GENOMIC DNA]</scope>
    <source>
        <strain evidence="1 2">ATCC 50377</strain>
    </source>
</reference>